<gene>
    <name evidence="3" type="ORF">UCRPC4_g05761</name>
</gene>
<reference evidence="3 4" key="1">
    <citation type="submission" date="2015-05" db="EMBL/GenBank/DDBJ databases">
        <title>Distinctive expansion of gene families associated with plant cell wall degradation and secondary metabolism in the genomes of grapevine trunk pathogens.</title>
        <authorList>
            <person name="Lawrence D.P."/>
            <person name="Travadon R."/>
            <person name="Rolshausen P.E."/>
            <person name="Baumgartner K."/>
        </authorList>
    </citation>
    <scope>NUCLEOTIDE SEQUENCE [LARGE SCALE GENOMIC DNA]</scope>
    <source>
        <strain evidence="3">UCRPC4</strain>
    </source>
</reference>
<name>A0A0G2E227_PHACM</name>
<accession>A0A0G2E227</accession>
<dbReference type="EMBL" id="LCWF01000155">
    <property type="protein sequence ID" value="KKY16804.1"/>
    <property type="molecule type" value="Genomic_DNA"/>
</dbReference>
<evidence type="ECO:0000313" key="4">
    <source>
        <dbReference type="Proteomes" id="UP000053317"/>
    </source>
</evidence>
<feature type="signal peptide" evidence="2">
    <location>
        <begin position="1"/>
        <end position="17"/>
    </location>
</feature>
<keyword evidence="2" id="KW-0732">Signal</keyword>
<evidence type="ECO:0000256" key="1">
    <source>
        <dbReference type="SAM" id="MobiDB-lite"/>
    </source>
</evidence>
<dbReference type="AlphaFoldDB" id="A0A0G2E227"/>
<comment type="caution">
    <text evidence="3">The sequence shown here is derived from an EMBL/GenBank/DDBJ whole genome shotgun (WGS) entry which is preliminary data.</text>
</comment>
<organism evidence="3 4">
    <name type="scientific">Phaeomoniella chlamydospora</name>
    <name type="common">Phaeoacremonium chlamydosporum</name>
    <dbReference type="NCBI Taxonomy" id="158046"/>
    <lineage>
        <taxon>Eukaryota</taxon>
        <taxon>Fungi</taxon>
        <taxon>Dikarya</taxon>
        <taxon>Ascomycota</taxon>
        <taxon>Pezizomycotina</taxon>
        <taxon>Eurotiomycetes</taxon>
        <taxon>Chaetothyriomycetidae</taxon>
        <taxon>Phaeomoniellales</taxon>
        <taxon>Phaeomoniellaceae</taxon>
        <taxon>Phaeomoniella</taxon>
    </lineage>
</organism>
<sequence>MKLSHLSILAGAGLVAGGVIKPDNERKSLLQTGHAEETSTSSTGSITVFKSELPTVAADAANGGSQYTKVVEANGQPIHVIPDRLRTYGNFTVIDIPDLDDTIPDPDFIRVIPKSHQIGDGEKSEFVPDNNSSVVPDGSQSHRRHTDTEHMTKVIPDNTVTTIFPDKLGDAVPDNTGEVIPNHHRSLAQTHSMIPHTSRVVPNNTVVPDKSRDKRNGTFEFKRTATDNKHSLVKMLQQLDQQYLVGEDLVVQYDLLLVDMYNIIGQASSNLADVYAGLNMLLESLKSMKTIGQYLRYFPPLRLIVNNKDYSEIIVSLEGMIMKERQIIGNLESIINNTNTAIATTKVLKASLHESNEITLRFKQHMLLMTQLQKIPMNF</sequence>
<keyword evidence="4" id="KW-1185">Reference proteome</keyword>
<feature type="region of interest" description="Disordered" evidence="1">
    <location>
        <begin position="119"/>
        <end position="153"/>
    </location>
</feature>
<evidence type="ECO:0000256" key="2">
    <source>
        <dbReference type="SAM" id="SignalP"/>
    </source>
</evidence>
<reference evidence="3 4" key="2">
    <citation type="submission" date="2015-05" db="EMBL/GenBank/DDBJ databases">
        <authorList>
            <person name="Morales-Cruz A."/>
            <person name="Amrine K.C."/>
            <person name="Cantu D."/>
        </authorList>
    </citation>
    <scope>NUCLEOTIDE SEQUENCE [LARGE SCALE GENOMIC DNA]</scope>
    <source>
        <strain evidence="3">UCRPC4</strain>
    </source>
</reference>
<proteinExistence type="predicted"/>
<feature type="chain" id="PRO_5002543350" evidence="2">
    <location>
        <begin position="18"/>
        <end position="379"/>
    </location>
</feature>
<protein>
    <submittedName>
        <fullName evidence="3">Uncharacterized protein</fullName>
    </submittedName>
</protein>
<evidence type="ECO:0000313" key="3">
    <source>
        <dbReference type="EMBL" id="KKY16804.1"/>
    </source>
</evidence>
<dbReference type="Proteomes" id="UP000053317">
    <property type="component" value="Unassembled WGS sequence"/>
</dbReference>